<protein>
    <submittedName>
        <fullName evidence="6">AraC family transcriptional regulator</fullName>
    </submittedName>
</protein>
<sequence>MQDYIFSNDFSRNIDAMIYTCGFENCAPGHSYGPIMRNGYLIHYILDGSGIYKARGKLFRLHKGDAFLICPGELIYYEADRHDPWSYTWIGMQGIKIKGYLERTSLLTDLVVHYGQDDQMRLCHEKMFEADKQPQNRDLLMNSIMYEYLFFLARKFPGSQSPASEKKSSYAEEALKYIEAHYCDPIGIQDIADHLNINRSYLHRLFKSVTGFSIQKYLLDYRIRQACILLKNTDLSVRVIAHSVSYADPLYFSRLFHQKMGMSPSEYRSLPHENITTPQLLSSGHSKSAPLLSHERTATP</sequence>
<dbReference type="Proteomes" id="UP000886817">
    <property type="component" value="Unassembled WGS sequence"/>
</dbReference>
<proteinExistence type="predicted"/>
<dbReference type="CDD" id="cd06986">
    <property type="entry name" value="cupin_MmsR-like_N"/>
    <property type="match status" value="1"/>
</dbReference>
<feature type="compositionally biased region" description="Polar residues" evidence="4">
    <location>
        <begin position="277"/>
        <end position="286"/>
    </location>
</feature>
<dbReference type="InterPro" id="IPR018060">
    <property type="entry name" value="HTH_AraC"/>
</dbReference>
<keyword evidence="1" id="KW-0805">Transcription regulation</keyword>
<evidence type="ECO:0000313" key="6">
    <source>
        <dbReference type="EMBL" id="HIX59345.1"/>
    </source>
</evidence>
<accession>A0A9D1WHI7</accession>
<dbReference type="Pfam" id="PF12833">
    <property type="entry name" value="HTH_18"/>
    <property type="match status" value="1"/>
</dbReference>
<reference evidence="6" key="1">
    <citation type="journal article" date="2021" name="PeerJ">
        <title>Extensive microbial diversity within the chicken gut microbiome revealed by metagenomics and culture.</title>
        <authorList>
            <person name="Gilroy R."/>
            <person name="Ravi A."/>
            <person name="Getino M."/>
            <person name="Pursley I."/>
            <person name="Horton D.L."/>
            <person name="Alikhan N.F."/>
            <person name="Baker D."/>
            <person name="Gharbi K."/>
            <person name="Hall N."/>
            <person name="Watson M."/>
            <person name="Adriaenssens E.M."/>
            <person name="Foster-Nyarko E."/>
            <person name="Jarju S."/>
            <person name="Secka A."/>
            <person name="Antonio M."/>
            <person name="Oren A."/>
            <person name="Chaudhuri R.R."/>
            <person name="La Ragione R."/>
            <person name="Hildebrand F."/>
            <person name="Pallen M.J."/>
        </authorList>
    </citation>
    <scope>NUCLEOTIDE SEQUENCE</scope>
    <source>
        <strain evidence="6">ChiSjej1B19-8411</strain>
    </source>
</reference>
<dbReference type="Pfam" id="PF02311">
    <property type="entry name" value="AraC_binding"/>
    <property type="match status" value="1"/>
</dbReference>
<evidence type="ECO:0000256" key="4">
    <source>
        <dbReference type="SAM" id="MobiDB-lite"/>
    </source>
</evidence>
<feature type="region of interest" description="Disordered" evidence="4">
    <location>
        <begin position="277"/>
        <end position="300"/>
    </location>
</feature>
<organism evidence="6 7">
    <name type="scientific">Candidatus Blautia gallistercoris</name>
    <dbReference type="NCBI Taxonomy" id="2838490"/>
    <lineage>
        <taxon>Bacteria</taxon>
        <taxon>Bacillati</taxon>
        <taxon>Bacillota</taxon>
        <taxon>Clostridia</taxon>
        <taxon>Lachnospirales</taxon>
        <taxon>Lachnospiraceae</taxon>
        <taxon>Blautia</taxon>
    </lineage>
</organism>
<evidence type="ECO:0000313" key="7">
    <source>
        <dbReference type="Proteomes" id="UP000886817"/>
    </source>
</evidence>
<reference evidence="6" key="2">
    <citation type="submission" date="2021-04" db="EMBL/GenBank/DDBJ databases">
        <authorList>
            <person name="Gilroy R."/>
        </authorList>
    </citation>
    <scope>NUCLEOTIDE SEQUENCE</scope>
    <source>
        <strain evidence="6">ChiSjej1B19-8411</strain>
    </source>
</reference>
<dbReference type="GO" id="GO:0003700">
    <property type="term" value="F:DNA-binding transcription factor activity"/>
    <property type="evidence" value="ECO:0007669"/>
    <property type="project" value="InterPro"/>
</dbReference>
<dbReference type="SMART" id="SM00342">
    <property type="entry name" value="HTH_ARAC"/>
    <property type="match status" value="1"/>
</dbReference>
<name>A0A9D1WHI7_9FIRM</name>
<dbReference type="EMBL" id="DXEX01000141">
    <property type="protein sequence ID" value="HIX59345.1"/>
    <property type="molecule type" value="Genomic_DNA"/>
</dbReference>
<evidence type="ECO:0000256" key="3">
    <source>
        <dbReference type="ARBA" id="ARBA00023163"/>
    </source>
</evidence>
<dbReference type="InterPro" id="IPR037923">
    <property type="entry name" value="HTH-like"/>
</dbReference>
<dbReference type="GO" id="GO:0043565">
    <property type="term" value="F:sequence-specific DNA binding"/>
    <property type="evidence" value="ECO:0007669"/>
    <property type="project" value="InterPro"/>
</dbReference>
<dbReference type="Gene3D" id="1.10.10.60">
    <property type="entry name" value="Homeodomain-like"/>
    <property type="match status" value="2"/>
</dbReference>
<keyword evidence="3" id="KW-0804">Transcription</keyword>
<dbReference type="PANTHER" id="PTHR43280">
    <property type="entry name" value="ARAC-FAMILY TRANSCRIPTIONAL REGULATOR"/>
    <property type="match status" value="1"/>
</dbReference>
<dbReference type="SUPFAM" id="SSF46689">
    <property type="entry name" value="Homeodomain-like"/>
    <property type="match status" value="2"/>
</dbReference>
<dbReference type="SUPFAM" id="SSF51215">
    <property type="entry name" value="Regulatory protein AraC"/>
    <property type="match status" value="1"/>
</dbReference>
<keyword evidence="2" id="KW-0238">DNA-binding</keyword>
<evidence type="ECO:0000259" key="5">
    <source>
        <dbReference type="PROSITE" id="PS01124"/>
    </source>
</evidence>
<evidence type="ECO:0000256" key="1">
    <source>
        <dbReference type="ARBA" id="ARBA00023015"/>
    </source>
</evidence>
<dbReference type="InterPro" id="IPR003313">
    <property type="entry name" value="AraC-bd"/>
</dbReference>
<gene>
    <name evidence="6" type="ORF">IAA45_06475</name>
</gene>
<dbReference type="PANTHER" id="PTHR43280:SF30">
    <property type="entry name" value="MMSAB OPERON REGULATORY PROTEIN"/>
    <property type="match status" value="1"/>
</dbReference>
<dbReference type="InterPro" id="IPR009057">
    <property type="entry name" value="Homeodomain-like_sf"/>
</dbReference>
<dbReference type="AlphaFoldDB" id="A0A9D1WHI7"/>
<dbReference type="Gene3D" id="2.60.120.280">
    <property type="entry name" value="Regulatory protein AraC"/>
    <property type="match status" value="1"/>
</dbReference>
<evidence type="ECO:0000256" key="2">
    <source>
        <dbReference type="ARBA" id="ARBA00023125"/>
    </source>
</evidence>
<dbReference type="PROSITE" id="PS01124">
    <property type="entry name" value="HTH_ARAC_FAMILY_2"/>
    <property type="match status" value="1"/>
</dbReference>
<feature type="domain" description="HTH araC/xylS-type" evidence="5">
    <location>
        <begin position="172"/>
        <end position="270"/>
    </location>
</feature>
<comment type="caution">
    <text evidence="6">The sequence shown here is derived from an EMBL/GenBank/DDBJ whole genome shotgun (WGS) entry which is preliminary data.</text>
</comment>